<feature type="domain" description="Rieske" evidence="23">
    <location>
        <begin position="133"/>
        <end position="211"/>
    </location>
</feature>
<evidence type="ECO:0000256" key="20">
    <source>
        <dbReference type="ARBA" id="ARBA00034078"/>
    </source>
</evidence>
<evidence type="ECO:0000256" key="6">
    <source>
        <dbReference type="ARBA" id="ARBA00022448"/>
    </source>
</evidence>
<dbReference type="InterPro" id="IPR005805">
    <property type="entry name" value="Rieske_Fe-S_prot_C"/>
</dbReference>
<dbReference type="GO" id="GO:0046872">
    <property type="term" value="F:metal ion binding"/>
    <property type="evidence" value="ECO:0007669"/>
    <property type="project" value="UniProtKB-KW"/>
</dbReference>
<dbReference type="InterPro" id="IPR036922">
    <property type="entry name" value="Rieske_2Fe-2S_sf"/>
</dbReference>
<evidence type="ECO:0000256" key="16">
    <source>
        <dbReference type="ARBA" id="ARBA00023136"/>
    </source>
</evidence>
<evidence type="ECO:0000256" key="2">
    <source>
        <dbReference type="ARBA" id="ARBA00004162"/>
    </source>
</evidence>
<keyword evidence="14" id="KW-0408">Iron</keyword>
<dbReference type="InterPro" id="IPR014349">
    <property type="entry name" value="Rieske_Fe-S_prot"/>
</dbReference>
<evidence type="ECO:0000256" key="13">
    <source>
        <dbReference type="ARBA" id="ARBA00022989"/>
    </source>
</evidence>
<evidence type="ECO:0000256" key="3">
    <source>
        <dbReference type="ARBA" id="ARBA00011649"/>
    </source>
</evidence>
<evidence type="ECO:0000313" key="24">
    <source>
        <dbReference type="EMBL" id="EQD50073.1"/>
    </source>
</evidence>
<gene>
    <name evidence="25" type="ORF">B1B_05345</name>
    <name evidence="24" type="ORF">B2A_07434</name>
</gene>
<keyword evidence="12" id="KW-0249">Electron transport</keyword>
<dbReference type="PROSITE" id="PS51296">
    <property type="entry name" value="RIESKE"/>
    <property type="match status" value="1"/>
</dbReference>
<proteinExistence type="predicted"/>
<evidence type="ECO:0000256" key="18">
    <source>
        <dbReference type="ARBA" id="ARBA00029351"/>
    </source>
</evidence>
<protein>
    <recommendedName>
        <fullName evidence="5">Ubiquinol-cytochrome c reductase iron-sulfur subunit</fullName>
        <ecNumber evidence="4">7.1.1.8</ecNumber>
    </recommendedName>
    <alternativeName>
        <fullName evidence="19">Rieske iron-sulfur protein</fullName>
    </alternativeName>
</protein>
<evidence type="ECO:0000256" key="9">
    <source>
        <dbReference type="ARBA" id="ARBA00022714"/>
    </source>
</evidence>
<keyword evidence="17" id="KW-1015">Disulfide bond</keyword>
<keyword evidence="10" id="KW-0479">Metal-binding</keyword>
<feature type="region of interest" description="Disordered" evidence="21">
    <location>
        <begin position="1"/>
        <end position="24"/>
    </location>
</feature>
<evidence type="ECO:0000256" key="14">
    <source>
        <dbReference type="ARBA" id="ARBA00023004"/>
    </source>
</evidence>
<sequence length="229" mass="24963">MEDLALNLPPESQSNASPDIGNEPIDRERRRFLITATSVVGAIGVASAAVPFIGTMNPSRKAIAAGSPVDIDISKIRPAELITVLWRHKPAWVLRRTPEQLAVLPGMDPSLKDPHNRQPQQPPGMAKGVYDYWRSIEKEYLVLIGICTHLGCIPDYVPKPGGSLGSSWKGGFHCPCHGSMYDLAGRVLKGSPAPLNLPVPPYYYLSPSVVRVGALNKKGLEENWTPAIW</sequence>
<keyword evidence="8 22" id="KW-0812">Transmembrane</keyword>
<dbReference type="SUPFAM" id="SSF50022">
    <property type="entry name" value="ISP domain"/>
    <property type="match status" value="1"/>
</dbReference>
<feature type="transmembrane region" description="Helical" evidence="22">
    <location>
        <begin position="32"/>
        <end position="53"/>
    </location>
</feature>
<dbReference type="InterPro" id="IPR019470">
    <property type="entry name" value="Ubiq_cytC_Rdtase_Fe-S_su_TAT"/>
</dbReference>
<evidence type="ECO:0000256" key="1">
    <source>
        <dbReference type="ARBA" id="ARBA00002444"/>
    </source>
</evidence>
<dbReference type="InterPro" id="IPR006317">
    <property type="entry name" value="Ubiquinol_cyt_c_Rdtase_Fe-S-su"/>
</dbReference>
<dbReference type="GO" id="GO:0005886">
    <property type="term" value="C:plasma membrane"/>
    <property type="evidence" value="ECO:0007669"/>
    <property type="project" value="UniProtKB-SubCell"/>
</dbReference>
<dbReference type="Gene3D" id="2.102.10.10">
    <property type="entry name" value="Rieske [2Fe-2S] iron-sulphur domain"/>
    <property type="match status" value="1"/>
</dbReference>
<evidence type="ECO:0000256" key="4">
    <source>
        <dbReference type="ARBA" id="ARBA00012951"/>
    </source>
</evidence>
<comment type="caution">
    <text evidence="24">The sequence shown here is derived from an EMBL/GenBank/DDBJ whole genome shotgun (WGS) entry which is preliminary data.</text>
</comment>
<evidence type="ECO:0000256" key="21">
    <source>
        <dbReference type="SAM" id="MobiDB-lite"/>
    </source>
</evidence>
<comment type="cofactor">
    <cofactor evidence="20">
        <name>[2Fe-2S] cluster</name>
        <dbReference type="ChEBI" id="CHEBI:190135"/>
    </cofactor>
</comment>
<dbReference type="NCBIfam" id="TIGR01416">
    <property type="entry name" value="Rieske_proteo"/>
    <property type="match status" value="1"/>
</dbReference>
<evidence type="ECO:0000256" key="12">
    <source>
        <dbReference type="ARBA" id="ARBA00022982"/>
    </source>
</evidence>
<dbReference type="InterPro" id="IPR017941">
    <property type="entry name" value="Rieske_2Fe-2S"/>
</dbReference>
<dbReference type="PANTHER" id="PTHR10134">
    <property type="entry name" value="CYTOCHROME B-C1 COMPLEX SUBUNIT RIESKE, MITOCHONDRIAL"/>
    <property type="match status" value="1"/>
</dbReference>
<reference evidence="24" key="1">
    <citation type="submission" date="2013-08" db="EMBL/GenBank/DDBJ databases">
        <authorList>
            <person name="Mendez C."/>
            <person name="Richter M."/>
            <person name="Ferrer M."/>
            <person name="Sanchez J."/>
        </authorList>
    </citation>
    <scope>NUCLEOTIDE SEQUENCE</scope>
</reference>
<comment type="subunit">
    <text evidence="3">The main subunits of complex b-c1 are: cytochrome b, cytochrome c1 and the Rieske protein.</text>
</comment>
<dbReference type="PRINTS" id="PR00162">
    <property type="entry name" value="RIESKE"/>
</dbReference>
<evidence type="ECO:0000256" key="11">
    <source>
        <dbReference type="ARBA" id="ARBA00022967"/>
    </source>
</evidence>
<keyword evidence="6" id="KW-0813">Transport</keyword>
<evidence type="ECO:0000256" key="19">
    <source>
        <dbReference type="ARBA" id="ARBA00032409"/>
    </source>
</evidence>
<dbReference type="Gene3D" id="1.20.5.510">
    <property type="entry name" value="Single helix bin"/>
    <property type="match status" value="1"/>
</dbReference>
<dbReference type="Pfam" id="PF00355">
    <property type="entry name" value="Rieske"/>
    <property type="match status" value="1"/>
</dbReference>
<evidence type="ECO:0000256" key="10">
    <source>
        <dbReference type="ARBA" id="ARBA00022723"/>
    </source>
</evidence>
<evidence type="ECO:0000256" key="17">
    <source>
        <dbReference type="ARBA" id="ARBA00023157"/>
    </source>
</evidence>
<reference evidence="24" key="2">
    <citation type="journal article" date="2014" name="ISME J.">
        <title>Microbial stratification in low pH oxic and suboxic macroscopic growths along an acid mine drainage.</title>
        <authorList>
            <person name="Mendez-Garcia C."/>
            <person name="Mesa V."/>
            <person name="Sprenger R.R."/>
            <person name="Richter M."/>
            <person name="Diez M.S."/>
            <person name="Solano J."/>
            <person name="Bargiela R."/>
            <person name="Golyshina O.V."/>
            <person name="Manteca A."/>
            <person name="Ramos J.L."/>
            <person name="Gallego J.R."/>
            <person name="Llorente I."/>
            <person name="Martins Dos Santos V.A."/>
            <person name="Jensen O.N."/>
            <person name="Pelaez A.I."/>
            <person name="Sanchez J."/>
            <person name="Ferrer M."/>
        </authorList>
    </citation>
    <scope>NUCLEOTIDE SEQUENCE</scope>
</reference>
<keyword evidence="11" id="KW-1278">Translocase</keyword>
<organism evidence="24">
    <name type="scientific">mine drainage metagenome</name>
    <dbReference type="NCBI Taxonomy" id="410659"/>
    <lineage>
        <taxon>unclassified sequences</taxon>
        <taxon>metagenomes</taxon>
        <taxon>ecological metagenomes</taxon>
    </lineage>
</organism>
<keyword evidence="9" id="KW-0001">2Fe-2S</keyword>
<evidence type="ECO:0000256" key="8">
    <source>
        <dbReference type="ARBA" id="ARBA00022692"/>
    </source>
</evidence>
<dbReference type="Pfam" id="PF10399">
    <property type="entry name" value="UCR_Fe-S_N"/>
    <property type="match status" value="1"/>
</dbReference>
<evidence type="ECO:0000256" key="15">
    <source>
        <dbReference type="ARBA" id="ARBA00023014"/>
    </source>
</evidence>
<dbReference type="GO" id="GO:0008121">
    <property type="term" value="F:quinol-cytochrome-c reductase activity"/>
    <property type="evidence" value="ECO:0007669"/>
    <property type="project" value="UniProtKB-EC"/>
</dbReference>
<dbReference type="EMBL" id="AUZZ01005322">
    <property type="protein sequence ID" value="EQD50073.1"/>
    <property type="molecule type" value="Genomic_DNA"/>
</dbReference>
<accession>T0ZZM0</accession>
<evidence type="ECO:0000313" key="25">
    <source>
        <dbReference type="EMBL" id="EQD69481.1"/>
    </source>
</evidence>
<dbReference type="CDD" id="cd03470">
    <property type="entry name" value="Rieske_cytochrome_bc1"/>
    <property type="match status" value="1"/>
</dbReference>
<keyword evidence="7" id="KW-1003">Cell membrane</keyword>
<dbReference type="EC" id="7.1.1.8" evidence="4"/>
<dbReference type="GO" id="GO:0051537">
    <property type="term" value="F:2 iron, 2 sulfur cluster binding"/>
    <property type="evidence" value="ECO:0007669"/>
    <property type="project" value="UniProtKB-KW"/>
</dbReference>
<comment type="subcellular location">
    <subcellularLocation>
        <location evidence="2">Cell membrane</location>
        <topology evidence="2">Single-pass membrane protein</topology>
    </subcellularLocation>
</comment>
<keyword evidence="13 22" id="KW-1133">Transmembrane helix</keyword>
<keyword evidence="16 22" id="KW-0472">Membrane</keyword>
<evidence type="ECO:0000256" key="7">
    <source>
        <dbReference type="ARBA" id="ARBA00022475"/>
    </source>
</evidence>
<comment type="catalytic activity">
    <reaction evidence="18">
        <text>a quinol + 2 Fe(III)-[cytochrome c](out) = a quinone + 2 Fe(II)-[cytochrome c](out) + 2 H(+)(out)</text>
        <dbReference type="Rhea" id="RHEA:11484"/>
        <dbReference type="Rhea" id="RHEA-COMP:10350"/>
        <dbReference type="Rhea" id="RHEA-COMP:14399"/>
        <dbReference type="ChEBI" id="CHEBI:15378"/>
        <dbReference type="ChEBI" id="CHEBI:24646"/>
        <dbReference type="ChEBI" id="CHEBI:29033"/>
        <dbReference type="ChEBI" id="CHEBI:29034"/>
        <dbReference type="ChEBI" id="CHEBI:132124"/>
        <dbReference type="EC" id="7.1.1.8"/>
    </reaction>
</comment>
<evidence type="ECO:0000256" key="22">
    <source>
        <dbReference type="SAM" id="Phobius"/>
    </source>
</evidence>
<dbReference type="EMBL" id="AUZY01003379">
    <property type="protein sequence ID" value="EQD69481.1"/>
    <property type="molecule type" value="Genomic_DNA"/>
</dbReference>
<evidence type="ECO:0000259" key="23">
    <source>
        <dbReference type="PROSITE" id="PS51296"/>
    </source>
</evidence>
<name>T0ZZM0_9ZZZZ</name>
<dbReference type="AlphaFoldDB" id="T0ZZM0"/>
<keyword evidence="15" id="KW-0411">Iron-sulfur</keyword>
<evidence type="ECO:0000256" key="5">
    <source>
        <dbReference type="ARBA" id="ARBA00019816"/>
    </source>
</evidence>
<comment type="function">
    <text evidence="1">Component of the ubiquinol-cytochrome c reductase complex (complex III or cytochrome b-c1 complex), which is a respiratory chain that generates an electrochemical potential coupled to ATP synthesis.</text>
</comment>